<dbReference type="EMBL" id="QNSA01000001">
    <property type="protein sequence ID" value="RBP77034.1"/>
    <property type="molecule type" value="Genomic_DNA"/>
</dbReference>
<dbReference type="EMBL" id="QPJB01000001">
    <property type="protein sequence ID" value="RCW37880.1"/>
    <property type="molecule type" value="Genomic_DNA"/>
</dbReference>
<accession>A0A368VC50</accession>
<dbReference type="Proteomes" id="UP000252795">
    <property type="component" value="Unassembled WGS sequence"/>
</dbReference>
<evidence type="ECO:0000256" key="1">
    <source>
        <dbReference type="ARBA" id="ARBA00006284"/>
    </source>
</evidence>
<keyword evidence="3 4" id="KW-0418">Kinase</keyword>
<keyword evidence="2 4" id="KW-0808">Transferase</keyword>
<dbReference type="PANTHER" id="PTHR21599">
    <property type="entry name" value="GLYCERATE KINASE"/>
    <property type="match status" value="1"/>
</dbReference>
<dbReference type="Pfam" id="PF02595">
    <property type="entry name" value="Gly_kinase"/>
    <property type="match status" value="1"/>
</dbReference>
<dbReference type="PANTHER" id="PTHR21599:SF0">
    <property type="entry name" value="GLYCERATE KINASE"/>
    <property type="match status" value="1"/>
</dbReference>
<evidence type="ECO:0000313" key="6">
    <source>
        <dbReference type="EMBL" id="RCW37880.1"/>
    </source>
</evidence>
<dbReference type="GO" id="GO:0031388">
    <property type="term" value="P:organic acid phosphorylation"/>
    <property type="evidence" value="ECO:0007669"/>
    <property type="project" value="UniProtKB-UniRule"/>
</dbReference>
<dbReference type="InterPro" id="IPR018193">
    <property type="entry name" value="Glyc_kinase_flavodox-like_fold"/>
</dbReference>
<evidence type="ECO:0000313" key="7">
    <source>
        <dbReference type="Proteomes" id="UP000252795"/>
    </source>
</evidence>
<dbReference type="Gene3D" id="3.90.1510.10">
    <property type="entry name" value="Glycerate kinase, domain 2"/>
    <property type="match status" value="1"/>
</dbReference>
<dbReference type="Proteomes" id="UP000253065">
    <property type="component" value="Unassembled WGS sequence"/>
</dbReference>
<dbReference type="PIRSF" id="PIRSF006078">
    <property type="entry name" value="GlxK"/>
    <property type="match status" value="1"/>
</dbReference>
<comment type="similarity">
    <text evidence="1 4">Belongs to the glycerate kinase type-1 family.</text>
</comment>
<dbReference type="InterPro" id="IPR036129">
    <property type="entry name" value="Glycerate_kinase_sf"/>
</dbReference>
<keyword evidence="8" id="KW-1185">Reference proteome</keyword>
<dbReference type="InterPro" id="IPR018197">
    <property type="entry name" value="Glycerate_kinase_RE-like"/>
</dbReference>
<comment type="caution">
    <text evidence="6">The sequence shown here is derived from an EMBL/GenBank/DDBJ whole genome shotgun (WGS) entry which is preliminary data.</text>
</comment>
<proteinExistence type="inferred from homology"/>
<dbReference type="Gene3D" id="3.40.50.10350">
    <property type="entry name" value="Glycerate kinase, domain 1"/>
    <property type="match status" value="1"/>
</dbReference>
<dbReference type="RefSeq" id="WP_023009306.1">
    <property type="nucleotide sequence ID" value="NZ_QNSA01000001.1"/>
</dbReference>
<evidence type="ECO:0000313" key="8">
    <source>
        <dbReference type="Proteomes" id="UP000253065"/>
    </source>
</evidence>
<dbReference type="NCBIfam" id="TIGR00045">
    <property type="entry name" value="glycerate kinase"/>
    <property type="match status" value="1"/>
</dbReference>
<dbReference type="InterPro" id="IPR004381">
    <property type="entry name" value="Glycerate_kinase"/>
</dbReference>
<protein>
    <submittedName>
        <fullName evidence="6">Glycerate kinase</fullName>
    </submittedName>
</protein>
<evidence type="ECO:0000256" key="3">
    <source>
        <dbReference type="ARBA" id="ARBA00022777"/>
    </source>
</evidence>
<dbReference type="AlphaFoldDB" id="A0A368VC50"/>
<evidence type="ECO:0000256" key="4">
    <source>
        <dbReference type="PIRNR" id="PIRNR006078"/>
    </source>
</evidence>
<gene>
    <name evidence="6" type="ORF">DET51_101218</name>
    <name evidence="5" type="ORF">DET64_101219</name>
</gene>
<evidence type="ECO:0000256" key="2">
    <source>
        <dbReference type="ARBA" id="ARBA00022679"/>
    </source>
</evidence>
<dbReference type="GO" id="GO:0008887">
    <property type="term" value="F:glycerate kinase activity"/>
    <property type="evidence" value="ECO:0007669"/>
    <property type="project" value="UniProtKB-UniRule"/>
</dbReference>
<name>A0A368VC50_MARNT</name>
<organism evidence="6 7">
    <name type="scientific">Marinobacter nauticus</name>
    <name type="common">Marinobacter hydrocarbonoclasticus</name>
    <name type="synonym">Marinobacter aquaeolei</name>
    <dbReference type="NCBI Taxonomy" id="2743"/>
    <lineage>
        <taxon>Bacteria</taxon>
        <taxon>Pseudomonadati</taxon>
        <taxon>Pseudomonadota</taxon>
        <taxon>Gammaproteobacteria</taxon>
        <taxon>Pseudomonadales</taxon>
        <taxon>Marinobacteraceae</taxon>
        <taxon>Marinobacter</taxon>
    </lineage>
</organism>
<dbReference type="SUPFAM" id="SSF110738">
    <property type="entry name" value="Glycerate kinase I"/>
    <property type="match status" value="1"/>
</dbReference>
<reference evidence="6 7" key="1">
    <citation type="submission" date="2018-07" db="EMBL/GenBank/DDBJ databases">
        <title>Freshwater and sediment microbial communities from various areas in North America, analyzing microbe dynamics in response to fracking.</title>
        <authorList>
            <person name="Lamendella R."/>
        </authorList>
    </citation>
    <scope>NUCLEOTIDE SEQUENCE [LARGE SCALE GENOMIC DNA]</scope>
    <source>
        <strain evidence="6 7">114E</strain>
        <strain evidence="5 8">114E_o</strain>
    </source>
</reference>
<sequence>MRIVVAPDSFKECLSAQQVASAIARGWRNAAPEDEIVEIPLADGGEGTTMALTEALGGQLHTVAVTGPLGEHIEARFGLANNNETAVIEVAEASGLHCVPAGARDALRATSRGTGELILAALKHRPKTLIMGLGGSATTDGGAGMLQALGARLLDNQGEEIGPGGAGLARLATADLEPAIRRLNGIQLIVACDVTNPLLGPEGAAAVFGPQKGANEDDVRQLDANLAHFSRLVKAQGLDIASFPGSGAAGGIGGTVKGILGARLQPGIELVMEAVKLEQHIRNADLVITAEGAIDAQSAFGKTPAGVSRLAQACGVPVIGLCGKLGAELAPLHSVGLTAAFSITPAPITLTEAYGRAEANLEKSSEQLARLTHSLSRR</sequence>
<evidence type="ECO:0000313" key="5">
    <source>
        <dbReference type="EMBL" id="RBP77034.1"/>
    </source>
</evidence>